<dbReference type="InterPro" id="IPR014719">
    <property type="entry name" value="Ribosomal_bL12_C/ClpS-like"/>
</dbReference>
<dbReference type="InterPro" id="IPR036235">
    <property type="entry name" value="Ribosomal_bL12_oligo_N_sf"/>
</dbReference>
<dbReference type="CDD" id="cd00387">
    <property type="entry name" value="Ribosomal_L7_L12"/>
    <property type="match status" value="1"/>
</dbReference>
<dbReference type="GO" id="GO:0003735">
    <property type="term" value="F:structural constituent of ribosome"/>
    <property type="evidence" value="ECO:0007669"/>
    <property type="project" value="InterPro"/>
</dbReference>
<dbReference type="GO" id="GO:1990904">
    <property type="term" value="C:ribonucleoprotein complex"/>
    <property type="evidence" value="ECO:0007669"/>
    <property type="project" value="UniProtKB-KW"/>
</dbReference>
<keyword evidence="6" id="KW-1185">Reference proteome</keyword>
<name>A0AAW1J2R5_SAPOF</name>
<dbReference type="GO" id="GO:0005840">
    <property type="term" value="C:ribosome"/>
    <property type="evidence" value="ECO:0007669"/>
    <property type="project" value="UniProtKB-KW"/>
</dbReference>
<dbReference type="PANTHER" id="PTHR45987">
    <property type="entry name" value="39S RIBOSOMAL PROTEIN L12"/>
    <property type="match status" value="1"/>
</dbReference>
<gene>
    <name evidence="5" type="ORF">RND81_08G033800</name>
</gene>
<dbReference type="GO" id="GO:0003729">
    <property type="term" value="F:mRNA binding"/>
    <property type="evidence" value="ECO:0007669"/>
    <property type="project" value="TreeGrafter"/>
</dbReference>
<keyword evidence="3" id="KW-0687">Ribonucleoprotein</keyword>
<evidence type="ECO:0000256" key="2">
    <source>
        <dbReference type="ARBA" id="ARBA00022980"/>
    </source>
</evidence>
<dbReference type="Pfam" id="PF00542">
    <property type="entry name" value="Ribosomal_L12"/>
    <property type="match status" value="1"/>
</dbReference>
<keyword evidence="2" id="KW-0689">Ribosomal protein</keyword>
<evidence type="ECO:0000256" key="3">
    <source>
        <dbReference type="ARBA" id="ARBA00023274"/>
    </source>
</evidence>
<evidence type="ECO:0000313" key="6">
    <source>
        <dbReference type="Proteomes" id="UP001443914"/>
    </source>
</evidence>
<dbReference type="HAMAP" id="MF_00368">
    <property type="entry name" value="Ribosomal_bL12"/>
    <property type="match status" value="1"/>
</dbReference>
<dbReference type="Gene3D" id="3.30.1390.10">
    <property type="match status" value="1"/>
</dbReference>
<evidence type="ECO:0000259" key="4">
    <source>
        <dbReference type="Pfam" id="PF00542"/>
    </source>
</evidence>
<protein>
    <recommendedName>
        <fullName evidence="4">Large ribosomal subunit protein bL12 C-terminal domain-containing protein</fullName>
    </recommendedName>
</protein>
<dbReference type="SUPFAM" id="SSF48300">
    <property type="entry name" value="Ribosomal protein L7/12, oligomerisation (N-terminal) domain"/>
    <property type="match status" value="1"/>
</dbReference>
<dbReference type="PANTHER" id="PTHR45987:SF1">
    <property type="entry name" value="50S RIBOSOMAL PROTEIN L7_L12-RELATED"/>
    <property type="match status" value="1"/>
</dbReference>
<dbReference type="SUPFAM" id="SSF54736">
    <property type="entry name" value="ClpS-like"/>
    <property type="match status" value="1"/>
</dbReference>
<dbReference type="Gene3D" id="1.20.5.710">
    <property type="entry name" value="Single helix bin"/>
    <property type="match status" value="1"/>
</dbReference>
<accession>A0AAW1J2R5</accession>
<dbReference type="Proteomes" id="UP001443914">
    <property type="component" value="Unassembled WGS sequence"/>
</dbReference>
<proteinExistence type="inferred from homology"/>
<dbReference type="InterPro" id="IPR013823">
    <property type="entry name" value="Ribosomal_bL12_C"/>
</dbReference>
<evidence type="ECO:0000256" key="1">
    <source>
        <dbReference type="ARBA" id="ARBA00007197"/>
    </source>
</evidence>
<dbReference type="FunFam" id="3.30.1390.10:FF:000001">
    <property type="entry name" value="50S ribosomal protein L7/L12"/>
    <property type="match status" value="1"/>
</dbReference>
<feature type="domain" description="Large ribosomal subunit protein bL12 C-terminal" evidence="4">
    <location>
        <begin position="148"/>
        <end position="213"/>
    </location>
</feature>
<evidence type="ECO:0000313" key="5">
    <source>
        <dbReference type="EMBL" id="KAK9697374.1"/>
    </source>
</evidence>
<dbReference type="EMBL" id="JBDFQZ010000008">
    <property type="protein sequence ID" value="KAK9697374.1"/>
    <property type="molecule type" value="Genomic_DNA"/>
</dbReference>
<dbReference type="GO" id="GO:0005739">
    <property type="term" value="C:mitochondrion"/>
    <property type="evidence" value="ECO:0007669"/>
    <property type="project" value="TreeGrafter"/>
</dbReference>
<sequence>MSLIPRLRQHFQTGFLQKPYVASIIGAKSANPSFQLCRNYGQPAMKEDEDQIEFDPRRLPADYDPAKFDPTCHRNPPSDRVFRLVDEVSSLTLKEASELASILMKKMGMTEAPVIGVLKAGAAVGLGQAGVNVGADAQEEKKPEKTVFELKLEAFESSSKIKVIKEIRAFTDLGLKEAKALVEKAPAVFKTGVSKEEAAQIIEKMKAVGANVVME</sequence>
<comment type="similarity">
    <text evidence="1">Belongs to the bacterial ribosomal protein bL12 family.</text>
</comment>
<reference evidence="5" key="1">
    <citation type="submission" date="2024-03" db="EMBL/GenBank/DDBJ databases">
        <title>WGS assembly of Saponaria officinalis var. Norfolk2.</title>
        <authorList>
            <person name="Jenkins J."/>
            <person name="Shu S."/>
            <person name="Grimwood J."/>
            <person name="Barry K."/>
            <person name="Goodstein D."/>
            <person name="Schmutz J."/>
            <person name="Leebens-Mack J."/>
            <person name="Osbourn A."/>
        </authorList>
    </citation>
    <scope>NUCLEOTIDE SEQUENCE [LARGE SCALE GENOMIC DNA]</scope>
    <source>
        <strain evidence="5">JIC</strain>
    </source>
</reference>
<dbReference type="GO" id="GO:0006412">
    <property type="term" value="P:translation"/>
    <property type="evidence" value="ECO:0007669"/>
    <property type="project" value="InterPro"/>
</dbReference>
<organism evidence="5 6">
    <name type="scientific">Saponaria officinalis</name>
    <name type="common">Common soapwort</name>
    <name type="synonym">Lychnis saponaria</name>
    <dbReference type="NCBI Taxonomy" id="3572"/>
    <lineage>
        <taxon>Eukaryota</taxon>
        <taxon>Viridiplantae</taxon>
        <taxon>Streptophyta</taxon>
        <taxon>Embryophyta</taxon>
        <taxon>Tracheophyta</taxon>
        <taxon>Spermatophyta</taxon>
        <taxon>Magnoliopsida</taxon>
        <taxon>eudicotyledons</taxon>
        <taxon>Gunneridae</taxon>
        <taxon>Pentapetalae</taxon>
        <taxon>Caryophyllales</taxon>
        <taxon>Caryophyllaceae</taxon>
        <taxon>Caryophylleae</taxon>
        <taxon>Saponaria</taxon>
    </lineage>
</organism>
<comment type="caution">
    <text evidence="5">The sequence shown here is derived from an EMBL/GenBank/DDBJ whole genome shotgun (WGS) entry which is preliminary data.</text>
</comment>
<dbReference type="AlphaFoldDB" id="A0AAW1J2R5"/>
<dbReference type="InterPro" id="IPR000206">
    <property type="entry name" value="Ribosomal_bL12"/>
</dbReference>